<evidence type="ECO:0000313" key="3">
    <source>
        <dbReference type="Proteomes" id="UP000003544"/>
    </source>
</evidence>
<evidence type="ECO:0008006" key="4">
    <source>
        <dbReference type="Google" id="ProtNLM"/>
    </source>
</evidence>
<dbReference type="EMBL" id="AFIG01000002">
    <property type="protein sequence ID" value="EGL53872.1"/>
    <property type="molecule type" value="Genomic_DNA"/>
</dbReference>
<feature type="region of interest" description="Disordered" evidence="1">
    <location>
        <begin position="104"/>
        <end position="185"/>
    </location>
</feature>
<feature type="compositionally biased region" description="Polar residues" evidence="1">
    <location>
        <begin position="138"/>
        <end position="153"/>
    </location>
</feature>
<proteinExistence type="predicted"/>
<dbReference type="STRING" id="1026882.MAMP_00125"/>
<protein>
    <recommendedName>
        <fullName evidence="4">PRTRC system protein E</fullName>
    </recommendedName>
</protein>
<dbReference type="AlphaFoldDB" id="F5T0M1"/>
<name>F5T0M1_9GAMM</name>
<dbReference type="RefSeq" id="WP_007146120.1">
    <property type="nucleotide sequence ID" value="NZ_AFIG01000002.1"/>
</dbReference>
<dbReference type="Proteomes" id="UP000003544">
    <property type="component" value="Unassembled WGS sequence"/>
</dbReference>
<keyword evidence="3" id="KW-1185">Reference proteome</keyword>
<comment type="caution">
    <text evidence="2">The sequence shown here is derived from an EMBL/GenBank/DDBJ whole genome shotgun (WGS) entry which is preliminary data.</text>
</comment>
<accession>F5T0M1</accession>
<organism evidence="2 3">
    <name type="scientific">Methylophaga aminisulfidivorans MP</name>
    <dbReference type="NCBI Taxonomy" id="1026882"/>
    <lineage>
        <taxon>Bacteria</taxon>
        <taxon>Pseudomonadati</taxon>
        <taxon>Pseudomonadota</taxon>
        <taxon>Gammaproteobacteria</taxon>
        <taxon>Thiotrichales</taxon>
        <taxon>Piscirickettsiaceae</taxon>
        <taxon>Methylophaga</taxon>
    </lineage>
</organism>
<evidence type="ECO:0000256" key="1">
    <source>
        <dbReference type="SAM" id="MobiDB-lite"/>
    </source>
</evidence>
<gene>
    <name evidence="2" type="ORF">MAMP_00125</name>
</gene>
<sequence length="185" mass="20187">MENSILTFLNSIHGALAESEHLRLDITRSGDSLDIIVLPLLSDDEAKVPEEAKQVRSALSMPLAMRNMSLDELSTEFGERLSGYGQARQQANDSYQELLMSLRDATANAKNSKSKAEAKTKPKAKKNSPAAQDEEKQSQPTSEALSANETQPEAVSETDSENEVSNAADDHEQPASANEAFKFTF</sequence>
<reference evidence="2 3" key="1">
    <citation type="journal article" date="2011" name="J. Bacteriol.">
        <title>Draft genome sequence of Methylophaga aminisulfidivorans MP T.</title>
        <authorList>
            <person name="Han G.H."/>
            <person name="Kim W."/>
            <person name="Chun J."/>
            <person name="Kim S.W."/>
        </authorList>
    </citation>
    <scope>NUCLEOTIDE SEQUENCE [LARGE SCALE GENOMIC DNA]</scope>
    <source>
        <strain evidence="3">MP(T)</strain>
    </source>
</reference>
<evidence type="ECO:0000313" key="2">
    <source>
        <dbReference type="EMBL" id="EGL53872.1"/>
    </source>
</evidence>